<protein>
    <submittedName>
        <fullName evidence="2">Uncharacterized protein</fullName>
    </submittedName>
</protein>
<reference evidence="2" key="1">
    <citation type="submission" date="2021-01" db="EMBL/GenBank/DDBJ databases">
        <title>Whole genome shotgun sequence of Planotetraspora silvatica NBRC 100141.</title>
        <authorList>
            <person name="Komaki H."/>
            <person name="Tamura T."/>
        </authorList>
    </citation>
    <scope>NUCLEOTIDE SEQUENCE</scope>
    <source>
        <strain evidence="2">NBRC 100141</strain>
    </source>
</reference>
<dbReference type="EMBL" id="BOOQ01000010">
    <property type="protein sequence ID" value="GII45533.1"/>
    <property type="molecule type" value="Genomic_DNA"/>
</dbReference>
<name>A0A8J3UHR7_9ACTN</name>
<proteinExistence type="predicted"/>
<sequence>MGQFVAAGPSVAALSSSPSFAPLTRSTYPPATAMNMGRHAGTDPQQGLSGAATGSFVGYS</sequence>
<feature type="region of interest" description="Disordered" evidence="1">
    <location>
        <begin position="1"/>
        <end position="60"/>
    </location>
</feature>
<evidence type="ECO:0000313" key="2">
    <source>
        <dbReference type="EMBL" id="GII45533.1"/>
    </source>
</evidence>
<gene>
    <name evidence="2" type="ORF">Psi02_19570</name>
</gene>
<dbReference type="AlphaFoldDB" id="A0A8J3UHR7"/>
<dbReference type="Proteomes" id="UP000644610">
    <property type="component" value="Unassembled WGS sequence"/>
</dbReference>
<evidence type="ECO:0000256" key="1">
    <source>
        <dbReference type="SAM" id="MobiDB-lite"/>
    </source>
</evidence>
<keyword evidence="3" id="KW-1185">Reference proteome</keyword>
<comment type="caution">
    <text evidence="2">The sequence shown here is derived from an EMBL/GenBank/DDBJ whole genome shotgun (WGS) entry which is preliminary data.</text>
</comment>
<feature type="compositionally biased region" description="Low complexity" evidence="1">
    <location>
        <begin position="1"/>
        <end position="22"/>
    </location>
</feature>
<accession>A0A8J3UHR7</accession>
<evidence type="ECO:0000313" key="3">
    <source>
        <dbReference type="Proteomes" id="UP000644610"/>
    </source>
</evidence>
<organism evidence="2 3">
    <name type="scientific">Planotetraspora silvatica</name>
    <dbReference type="NCBI Taxonomy" id="234614"/>
    <lineage>
        <taxon>Bacteria</taxon>
        <taxon>Bacillati</taxon>
        <taxon>Actinomycetota</taxon>
        <taxon>Actinomycetes</taxon>
        <taxon>Streptosporangiales</taxon>
        <taxon>Streptosporangiaceae</taxon>
        <taxon>Planotetraspora</taxon>
    </lineage>
</organism>